<feature type="region of interest" description="Disordered" evidence="2">
    <location>
        <begin position="6244"/>
        <end position="6272"/>
    </location>
</feature>
<feature type="compositionally biased region" description="Basic and acidic residues" evidence="2">
    <location>
        <begin position="5222"/>
        <end position="5241"/>
    </location>
</feature>
<feature type="compositionally biased region" description="Polar residues" evidence="2">
    <location>
        <begin position="2246"/>
        <end position="2262"/>
    </location>
</feature>
<feature type="compositionally biased region" description="Basic and acidic residues" evidence="2">
    <location>
        <begin position="5968"/>
        <end position="5989"/>
    </location>
</feature>
<feature type="region of interest" description="Disordered" evidence="2">
    <location>
        <begin position="5597"/>
        <end position="5710"/>
    </location>
</feature>
<feature type="compositionally biased region" description="Basic and acidic residues" evidence="2">
    <location>
        <begin position="3344"/>
        <end position="3357"/>
    </location>
</feature>
<feature type="region of interest" description="Disordered" evidence="2">
    <location>
        <begin position="7420"/>
        <end position="7479"/>
    </location>
</feature>
<feature type="compositionally biased region" description="Basic and acidic residues" evidence="2">
    <location>
        <begin position="1732"/>
        <end position="1747"/>
    </location>
</feature>
<feature type="compositionally biased region" description="Basic and acidic residues" evidence="2">
    <location>
        <begin position="4939"/>
        <end position="4968"/>
    </location>
</feature>
<feature type="compositionally biased region" description="Basic and acidic residues" evidence="2">
    <location>
        <begin position="318"/>
        <end position="348"/>
    </location>
</feature>
<feature type="region of interest" description="Disordered" evidence="2">
    <location>
        <begin position="1878"/>
        <end position="1897"/>
    </location>
</feature>
<feature type="compositionally biased region" description="Basic and acidic residues" evidence="2">
    <location>
        <begin position="849"/>
        <end position="863"/>
    </location>
</feature>
<proteinExistence type="predicted"/>
<keyword evidence="1" id="KW-0175">Coiled coil</keyword>
<feature type="compositionally biased region" description="Basic and acidic residues" evidence="2">
    <location>
        <begin position="5917"/>
        <end position="5954"/>
    </location>
</feature>
<feature type="compositionally biased region" description="Basic and acidic residues" evidence="2">
    <location>
        <begin position="5437"/>
        <end position="5460"/>
    </location>
</feature>
<feature type="region of interest" description="Disordered" evidence="2">
    <location>
        <begin position="6699"/>
        <end position="6734"/>
    </location>
</feature>
<gene>
    <name evidence="3" type="ORF">F0562_004908</name>
</gene>
<feature type="compositionally biased region" description="Polar residues" evidence="2">
    <location>
        <begin position="2838"/>
        <end position="2850"/>
    </location>
</feature>
<feature type="compositionally biased region" description="Basic and acidic residues" evidence="2">
    <location>
        <begin position="548"/>
        <end position="558"/>
    </location>
</feature>
<feature type="compositionally biased region" description="Basic and acidic residues" evidence="2">
    <location>
        <begin position="1886"/>
        <end position="1897"/>
    </location>
</feature>
<feature type="compositionally biased region" description="Polar residues" evidence="2">
    <location>
        <begin position="3121"/>
        <end position="3135"/>
    </location>
</feature>
<feature type="region of interest" description="Disordered" evidence="2">
    <location>
        <begin position="575"/>
        <end position="659"/>
    </location>
</feature>
<feature type="region of interest" description="Disordered" evidence="2">
    <location>
        <begin position="5551"/>
        <end position="5583"/>
    </location>
</feature>
<feature type="region of interest" description="Disordered" evidence="2">
    <location>
        <begin position="6166"/>
        <end position="6196"/>
    </location>
</feature>
<feature type="compositionally biased region" description="Low complexity" evidence="2">
    <location>
        <begin position="2537"/>
        <end position="2552"/>
    </location>
</feature>
<feature type="region of interest" description="Disordered" evidence="2">
    <location>
        <begin position="6348"/>
        <end position="6452"/>
    </location>
</feature>
<sequence>MNEVEPQSNEPSETTKYLEKSENMQAATNIEFENANAVIKGNVGKIEGENFLGSLSAAKVACEETSRARHDYKATETPNQVEKEVPNNEILREDEKNEREEMPNDSTKDVCISTEAASPENQNKEEGIEKSEGAKEKPGNPLVTALTDETTMENAGLDVGGKLEENSSITFQERSKETIESIENMKDETSIEDEIQEDSNLESSFARKIEDRCFLKVDKPEVIKEVSKIASEDIFKEGQIKVQNQNEALENIATASSRPSMTGKEDANPKPKVDGSFMKQKENLHREGEELAPTEASTRECSGGEGVTVVEGEDNIEAEEHGKKGTSKHEEHLQQSFLKKNEPGKENLESPSNLAYEEIKTTASNEHAETLTHIEEQRSIESLAEILEETRMDKTINADNIKKKEIQEAKQQTISTIDLNEKTISAEVEIPNKHANDLYVSDPLVEETVQVGGEKQGEVSRSDLEEQVHEVNAVPAEEEKHDNEAYEASKSTESTILEHKSTEEAPDAETTPEASEMVKDAEDNIKEEIQQKEEVSDTELQRSTVKSDANEKSMIEEDFHVNDSNTICTEEAHQLSCQQTESKKYNSEEEASELNGGDQSCRTDNETENIDDQIINEEVYEGPKITGTDKGTKKQIKNTEHTVIGHSTESKGEKTTKCSQEYETEAEKYKSEIEEELETTGACDGIRKQIIAGENRIQDESMVSIEEETITESYKEDEMMAKMPKKEMLEIQTADKDADMGVHIKEEDGTEKDNFTEFAGEETKEERSYLEKKETDTEASEGLEIAGASTATKRQNIEESVIRDLPSLTVGKETVEESLSEEERDVIKPDEEVKKLYIECIEQNLEATHPTEKPKSEAIKDEAEPNENCYVPSSTRTSQEEGVPNESNGDLVGNSSSLPKVSAKEIKGEILEKKESTEEISLKEAEAEDKMQVDSSDPTTEEKGLVTIEASETRSDGADIIAKPAEASKVGENKDMENPTAGKHGIDEAGEKIELEVKNGTHYTLPKSEDEREVATVEISLDEILDQSFEASSMLSLKEHDLVTTDMSETIDKTPDKDEATYAKAETTLVLATKEKKLMQNKKAINKRDEADMESLDIGKESANEVVHDKEQDSEASETRSIFTSTKENLESVEPSEELKYDSESLPKDQSNSAFPQANKTKIEEKSNNVEDQNTDSTGEQDTGEDFQEGNKKMNKEMETNLEAKDHINEPKDANETTKNVILTEEVPAGVERADRTENIKEQIIEEEGHKKELHEINMADETVNKVKDQDLEPIESPEAVDSNEDTETVRLKVAEDLNWEVEASPLTKASEEEMETACEKPVDVTSSVSEGSEEENLEVADACDEKTDTLPTVVMPDRSLGKIQLDNKSLKAFDTSSDSKNPETIRTTETSPQGEEVDSLKLEETFGLVSQLPTIEHENSEKKSEKSKNSDVDEDEDEDEDGIEVKEIKTSDLVSETKDQSVEEILQNGTSLIVGTTDTDGIEEEIKQVPEPQLQGVVEAVSDADITPDQTLPANEQVPVGVERTDEIENIKEQIIDEESRNKELHVISIADEIVNEVKDPDLECIESLKATNSNEDTETTRLKVAEDLKWEAEASPLTRASEEEMKKSSKKPVDVTNSISEEENMEVAGDCNEKTDTAPTVVMEDISLREVQHDDKSLKAFDTSSDTKSPEITKTTETSPRGEEVDSVKLEETSGMVSQLPTIEHENADKKSEKLKKSDADTDEIEVDVEESKMSDVVSETKDQSVEEILESGTSLIVGTTDTVEIKEVPQRISEPQHQGVEATTDGEMAQNHTLAPIEQVLAGIERADETENIKQQIVDTESRNKKLHVISKSNETVKEVKDPELEHIESLEATDSNEDIKTTRLKVAEDLNWAAEASPSTKASEEEMKKASKKLVDVTNSISDVLEEEDIEVAGDCNEKTDTAPTMVMEDISSWEVQQDDKSLNAFDTSSDTKSPETTKTTKTSLWSEEVDSAKLEETSGMVSQLPTIEHENADKKSENFKKSDVDADAHEIKVDVEETKTSDVVSETKDQCVEEILESGTSLIVGTTDTVEIKQEIKEVPQTIFEPQHQGVEATTDREIAHNETLTPIEQVLAGIERADETANIKQQIIDTESCNKELHVISKANETVNEVKDTELERIESLKATDSNEEAKTTRLKVAEDLIWEAEAFPLTKASEEEMKKASEKPVDVTNSISDVSEEENMEVAGDCNEKTDTAPKMVMEDISSREVQQDDKSLKDFDTSSDTRSPETTKTIETSLWSEEVDSVKLEETSGMMSQLPTIEHENADKKSENFNKSDADADADEIEVEETKTSDMVIETKDQSVEEILESETSLIVGTTDTSEIKEEIKEVPQRISEPQHQGVEATTDGEITQNQTLVAIEQVLAGIERADETENIKQQIIDAESRNKELHVISKANETVNEVKEPELEHIESLEAIDSNEDMETTRLKVAEDLNWEAEASPLTKASEEEMKKANKKPVDVTNSISDVSEEENMELAGDCNEKTDTAPTMVMEDISSPEVQQDDKSLKDFDTSSDTKSPETTKTTETSLWSEEVDSVKLEETSGMMSQLPTIEHENADKKSENFNKSDADADADEIEVEETKTSDMVIETKDQSVEEILESGTSLIVGTIDTSEIKEEIKEVPETIYEPQHQGVEATTDGEITQNQTLVAIEQVLAGIERADETENIKQQIIDTESRNKELHVISKANETVNEVKEPELERIDSLEEDTETRRLKVAEDLNWEAKASPLTKALEEEMKKSSEKPVDVTNSISDISKEENMEVANSKTDISKEENMEVAGDCNEKTGPAPTMVIEDISSGEVLQDDKSSKAFDTISDNNSPETTKIIETSPWGEEVDNVKLEETSGMVSQLQTIEHEHADKKSEILKKSDADADAIEVEETKTSDMVTETKDQSVEEILESGTSLTVGTTDTDEIKEEIKEVPETIYEPQHQGVEAVSDGEITPDQTLPAIEQEPARVEKDDETENIKEQIIEEESRNKEFHVISITDETINEVKDPNLEPIKSLEATDSNKDTKTTRLKVAKDLKWEVEASPFHKASEEEMKKSSKNPVDVTSSVSEEENIGVANGCSEEDTAPTVVMEDISSRKVHQDDKSVKAFDTSSDTKSPETTETSPCGEEAACVKLEETSGMVSQLPTIEHENADKKSEIFERPDADADEDEIEVEETKISDMVSETKDQSVEEILEHGTSLTVGTTDTDEIKEEIKEVPETISEPQQQGLEAVTDGEITPDQTLLSIEQVPAGVARDDKTEDFKEQIIDKESHNKELHVISIVDETVNEVKDPHVAPIESLEATGSDEDTKKMRLEVAEDLNWEAEASPMTKASEEEMKKASEKPADVTSSVSEVSEEENMEVAGDCNEKTDTAPTMVIEDKSLREVLQDESLKAFDTSSDTKSLETTETSPQRDEVDSVKLEETSSMVSQLTTIEHKKEDKKSEKLKKSEADEDEDENEVEETKTSDAVSGFKDQSVEEILESGTSLTVGTTDTDGIEEEIKEIPATVTEPKHQGVEAVADGEITLDQTLTAEKLEEQFQAPSSALLFNKQYHETLTTIEQNKDEGTKKNETELDSMKLEETSGMVSHIPTTEQNNADDMSVTVEKLDADEVEVEGSKTFDAVCESKDQGVEDINETNVQKTDEDKVEKEIKGTPETIFEFRHQDVEAVMDSGISLDQTLPVGKSEQQREVQTSALLSKEQDHETMATIDTIEDEGTDKDETEVDSMNFEKNSGIVSELPTIEQANADKVSVIVEHEVGVEEIKTSDAVCESKELAAEDIHETEISLTVGKIETDKMDEEIKEVLEAISEPKYQSVEVVTDGEITLDQTLPAGNLEEQLQVPSFALLSREQNHETTTTTEKIGDENTNNKETEQISGMESQMPAVERANAHDMSVTVEMLDEDGVEVEEMKTFDAVCESKDQGVVDFHESAANPTVGKTNADKIVEEIKETPEPILAPRYQDVEAVTDGEITLDQALPAGKSEQQLEVSTSALLSKEQDRETMSIVKKTEDESTNNDETKVYSMKLEETSGVASQLPTMEQDNADNASVSVENEVGDEEIKASDAVCNSKDLIIEEIHETGTSLTVAKSNTDKTEDVIKEVLEAISEPKYQTVEAVTDGEITLDQTLPAGKLEEQLQVPSSALLSREQGHETTTITEKLKDDSAKRDETEVDSMKLEETSGTVSQLPTNERENADDVSATVTDEVEGHKTSDTLHESKVQGVEDIYETGTSPAMVKVDTDKMEEEIRGVPETISKRRNQGAEAIADGKITSSQSIPAGILEQQLQVPSSSLLSREQDHETMISTEKIEDEITEVDSLNFEETSGMVSQLSTTEQENADGTSLTVEKLVDADEVEETKTSDTVCELKDQDAKEIHETGTGATEGKTDANKMEEEIIKINETISEPRYQGVEADTSGEITPDQTQPARVFEEQLQVPSNALLSKEQDHETMTTIEKIEDESTKKDDTRGNENLFGTSTREESCLRKEEPRGLQVSKMELKLIEDIQGDSPNEASKEESSAIEEDSATEPQEYVSEIKYADSRSECEKSPIQCSLLGTSIDEDVLDSGNSIEKVDNLFSPHSTVQEILPGEVGEKTGNILESASEVHIPEVIDKAEEKKIKEEQIEAAITELRAKENQSEGISEANETIKNEISSEKITEEKDAAKESHLVSGETIAKSNQEDELSAEEYPRDKLNETIKITKDIIPNEELLEEIEKAGAHKNIGETTTGNDRAVTDTSRVSFGGGTIIGNLLEEETDGKNVEKEPFEIDLENWVDVAHCGETATKAVALSEEVRSSEVVFVNHKENRKDVNDKETVIRKDEEVQELNVPPVLDAVVEKAPDKNVGEKIEEVSEPTLKEPIQEIFEKYEEIKEIASVNSDNSESLIDDEKLKQTSPKSEGEVSDVIQSLNLKEQEVCANEPSTSSLTETSQKEVADKESEKKVHEKLHDFMFDKQKMDEVSGSGGKSIECEEHRKDEDPVDESTNKEDTHMNEDFDDSFATSTTEETCLQKEEPRELEVSKMELRLIEDMQEDSPNEASKDENTDLEEVSAIEPQEYVSEIQYADSPSECEKRPIHCSLQVTSKDEDVLDSGNSIKEVDDLLSPPHSTVNESLPGEVGEKCEEASNLKFEKTAEVLKSASDVQCPEVLNKPDEIKIKEEHHEAAITELKDKENLSDRIFEANETKKKEILSEKILEETDVAKDSNLMSPDEETITKGNREDESRAEEYPREDINETIEITKNNEKLFKEMENAGEYKNIEEKTMGNDRTVKDTSQILDGNGTIIENLLGKENEGKNASDLENRGDEANCGETATEAMALSEEASSSEAIFVKHEENRKGDNDMETVIRKDEEVQELNVPPVTKTVVEGAPEKNVYEKLEEVSEPTPKEPIHEIIKRYEDDKEIASAVRNNSESLMDDEKLKQTYPKSACKEPVEHPTIEKIENESTKKDDTQVNENLFATSTTEHTCLQKEESRELGVYKMELKLTEDIQEDSPTEASRVESTALEEFLATEPQEYVSEMKYADSPSECEKRPIHCSLQLTSNNDDVLDSGNSIKEVNDLPGPHSTVKESLPGEVGEKCNEASNLEFEQTAQVPESASDVHSTEVLNKPDEIKIREEQLEPAVTELRAKENQSEGISESNETSKNEISSEKIVEEKDVSKDPVSPDEETIKKSNQEDELRAEEDQREKRNETNEITKNNEEFFEEIEKVGAYKNIEKTTTGDDRAVKDTSQVLVGNETIIENLLEEAKDGKNVEKAPFELDLENQGDKVNCGETATEAMALSEEVSSSEVVFVKHEENRKGADDKETVIRKDSVVEEAPEKIVGEKIEEGFEPTPIEPIYDIIETYEENKEIASANSADSECLVDDKKHNQTSPKSAREGSDVIQGLNLKEQEACASEPSTSSLTETSQKEVADKESKNKVHEKQHENRVHEIIKNEISSEKILEETDVAEDSNLMSPDEEKITKGNQEDESRAEEYPREKIKETIEITKNNEKLFREMEKDGEYKNIEETTMGDDRAVENTSQVLDGNGTIIENLLEKENEGKNASDLEYQGDEANCGETATEAMALSEEVSSSEVVFVKHEENRKCDNDMETGIRKDEEVQELNVPPGTNAVVEGAPEKNVGEKIEEVSEPTPKEPIHEIIKRYEDDKEIASAVRNNSESLVDDEKLKQTSPKSACKQPVEHPTIEMIEIESTKKDDTQVNENLFASITTEDTCLQKEESRELGMYKMELKLTEDIQEDSPTEASRVESTALEEVSATEPQEYVSEMKYADSPSECEKRPIHCSLQLTSKDEDVLDSGNSIKEVNDLPSPHSTVKESLPGEVGEKCDEASNLEFEKTAEVPESASDVHSTEVLNKPDEIKIREEQHEAAVTELRATENQSEGVSESNETSKNEISNEKIVEEKDVSKDSVSPDEETIKKSNHDDELRAEEYQRGKINEANEITKNNEEFFEEIEKVGAYKSIEKTTIGDDRAVKDTSQVLVGDETIIENLLEEAEDGKNVKKAPFELDLENQGDKVNCAETATEAMALREEVSSSEVVFVKHEENRKGADDKETVIRKDSVVEEAPDKIVGEKIEEVFKRTPTEPISDIIETHEENKEIASANSADSECLIDDEKHKQTSPKSACEVSDIIQGLNLKEQEACANEPSTSSLTETSQKEEADKESKNKVHENRVLEIIKNEISSEKILEETDVAEDSNLVSPDEETITKGNQEDELSAEEYPREKINETIEITKNNEKLFKEMEKDEEYKNIEETTMGDDRAVKDTSQVLDGNGIIIENLLEKENEGKNASDLENRGDEANCGETATEAMALSEEVSSSEVVFVKHEKNRKVDNDMETGIRKDEEVQEVNVPPVTNAVVEGKNVGEKIEEVSEPTPREPIHEIIKRYEDNKEIASAVRNNSESLMDDEKLMQTSPISACKGSDVIQGLNQKEQEVSETEHDISSILQEPVELPTIKKIEDENTKKDDTQVNENLFATSKTEDTCLQKEEPRELGVYKMELKLTKDIQEDSPNEASREESTALEEFSAIKPQEYVSEMKYADSPSECEKRPIHCSLQLTSKHDDVLDSGNSIKEVNDLPSPHSTVEESLPGEAGEKCDEASNLEFEKTAEVPESASDVHSTEVLDKPDEIKIREEQLEPAVTELRAKENQSEGISESNETSKNEISSEKIVEGKDVSKDPVSPDEETIKKSIREDELRAEEYQRKKINEINEITKNNEELFEEIENVGAYRNIEKTTTGNDRAVKDTSQVLVGDESIIENLLEEAEDGKKVKKAPFELDLENQGDKVNCGETATEAMALREEVSSSEVVFVKHEENRKGADDKETVIRKDSVVEEAPDKIVGEKIEEVFEPTPIEPIYDIIETHEENKEIASANSTDSECLVDDEKHKQTSPKSACEGSDVIQGLNLKEQEACANEPSTSSLTETSQKVAADKESKNKVHEKQHDFIFNKQKMHEVSTSEGRKTIKCLGEHRKDAEPVEISTRGNEKQLHDAEIHTLINANDERETQVQNKENVSADIKDSGMWLSQKDDLVDPAKGNEIIRDVQELEKTTFAITNEQIPREAGPNKSTEAMISTGSKDIPLVQQDQTAKTFQNTKVEDLKAGNASWDEPEMKGIESGEEKRMGYECEETTENPTSIEAAKISLSDPLGSSKETSQVTKHLTEERELIVNKEDLLTEKVETTQVEEEKTDEEKDEGEEHKRTGLDSDAPVIVEASRDMDVKIAHKRSHNILSGVGSKVKHSIAKMKKVIACNSSQFLSHPEPPSPK</sequence>
<feature type="compositionally biased region" description="Basic and acidic residues" evidence="2">
    <location>
        <begin position="902"/>
        <end position="932"/>
    </location>
</feature>
<feature type="compositionally biased region" description="Basic and acidic residues" evidence="2">
    <location>
        <begin position="7195"/>
        <end position="7213"/>
    </location>
</feature>
<evidence type="ECO:0000313" key="4">
    <source>
        <dbReference type="Proteomes" id="UP000325577"/>
    </source>
</evidence>
<feature type="region of interest" description="Disordered" evidence="2">
    <location>
        <begin position="4447"/>
        <end position="4500"/>
    </location>
</feature>
<name>A0A5J5AJ35_9ASTE</name>
<feature type="region of interest" description="Disordered" evidence="2">
    <location>
        <begin position="5209"/>
        <end position="5241"/>
    </location>
</feature>
<feature type="region of interest" description="Disordered" evidence="2">
    <location>
        <begin position="6609"/>
        <end position="6636"/>
    </location>
</feature>
<feature type="region of interest" description="Disordered" evidence="2">
    <location>
        <begin position="4669"/>
        <end position="4700"/>
    </location>
</feature>
<feature type="compositionally biased region" description="Basic and acidic residues" evidence="2">
    <location>
        <begin position="81"/>
        <end position="108"/>
    </location>
</feature>
<feature type="region of interest" description="Disordered" evidence="2">
    <location>
        <begin position="1654"/>
        <end position="1748"/>
    </location>
</feature>
<feature type="region of interest" description="Disordered" evidence="2">
    <location>
        <begin position="843"/>
        <end position="987"/>
    </location>
</feature>
<feature type="compositionally biased region" description="Low complexity" evidence="2">
    <location>
        <begin position="5906"/>
        <end position="5916"/>
    </location>
</feature>
<feature type="compositionally biased region" description="Basic and acidic residues" evidence="2">
    <location>
        <begin position="1416"/>
        <end position="1432"/>
    </location>
</feature>
<feature type="compositionally biased region" description="Basic and acidic residues" evidence="2">
    <location>
        <begin position="1097"/>
        <end position="1113"/>
    </location>
</feature>
<feature type="compositionally biased region" description="Basic and acidic residues" evidence="2">
    <location>
        <begin position="7102"/>
        <end position="7119"/>
    </location>
</feature>
<feature type="compositionally biased region" description="Basic and acidic residues" evidence="2">
    <location>
        <begin position="3105"/>
        <end position="3118"/>
    </location>
</feature>
<feature type="compositionally biased region" description="Basic and acidic residues" evidence="2">
    <location>
        <begin position="6127"/>
        <end position="6147"/>
    </location>
</feature>
<feature type="compositionally biased region" description="Basic and acidic residues" evidence="2">
    <location>
        <begin position="1444"/>
        <end position="1462"/>
    </location>
</feature>
<feature type="region of interest" description="Disordered" evidence="2">
    <location>
        <begin position="6312"/>
        <end position="6333"/>
    </location>
</feature>
<feature type="compositionally biased region" description="Basic and acidic residues" evidence="2">
    <location>
        <begin position="1189"/>
        <end position="1216"/>
    </location>
</feature>
<feature type="compositionally biased region" description="Basic and acidic residues" evidence="2">
    <location>
        <begin position="2757"/>
        <end position="2769"/>
    </location>
</feature>
<feature type="compositionally biased region" description="Basic and acidic residues" evidence="2">
    <location>
        <begin position="2880"/>
        <end position="2894"/>
    </location>
</feature>
<feature type="compositionally biased region" description="Polar residues" evidence="2">
    <location>
        <begin position="885"/>
        <end position="899"/>
    </location>
</feature>
<dbReference type="OrthoDB" id="771720at2759"/>
<evidence type="ECO:0000256" key="1">
    <source>
        <dbReference type="SAM" id="Coils"/>
    </source>
</evidence>
<feature type="compositionally biased region" description="Acidic residues" evidence="2">
    <location>
        <begin position="1332"/>
        <end position="1343"/>
    </location>
</feature>
<feature type="compositionally biased region" description="Basic and acidic residues" evidence="2">
    <location>
        <begin position="7128"/>
        <end position="7145"/>
    </location>
</feature>
<feature type="compositionally biased region" description="Basic and acidic residues" evidence="2">
    <location>
        <begin position="6365"/>
        <end position="6380"/>
    </location>
</feature>
<feature type="region of interest" description="Disordered" evidence="2">
    <location>
        <begin position="6649"/>
        <end position="6681"/>
    </location>
</feature>
<feature type="compositionally biased region" description="Basic and acidic residues" evidence="2">
    <location>
        <begin position="4977"/>
        <end position="5002"/>
    </location>
</feature>
<feature type="region of interest" description="Disordered" evidence="2">
    <location>
        <begin position="3302"/>
        <end position="3487"/>
    </location>
</feature>
<feature type="compositionally biased region" description="Acidic residues" evidence="2">
    <location>
        <begin position="3463"/>
        <end position="3472"/>
    </location>
</feature>
<feature type="compositionally biased region" description="Polar residues" evidence="2">
    <location>
        <begin position="3408"/>
        <end position="3422"/>
    </location>
</feature>
<feature type="compositionally biased region" description="Polar residues" evidence="2">
    <location>
        <begin position="1375"/>
        <end position="1394"/>
    </location>
</feature>
<feature type="region of interest" description="Disordered" evidence="2">
    <location>
        <begin position="4515"/>
        <end position="4541"/>
    </location>
</feature>
<feature type="compositionally biased region" description="Polar residues" evidence="2">
    <location>
        <begin position="1170"/>
        <end position="1181"/>
    </location>
</feature>
<feature type="region of interest" description="Disordered" evidence="2">
    <location>
        <begin position="7014"/>
        <end position="7057"/>
    </location>
</feature>
<feature type="compositionally biased region" description="Basic and acidic residues" evidence="2">
    <location>
        <begin position="1602"/>
        <end position="1615"/>
    </location>
</feature>
<dbReference type="PANTHER" id="PTHR35511">
    <property type="entry name" value="A-KINASE ANCHOR-LIKE PROTEIN"/>
    <property type="match status" value="1"/>
</dbReference>
<feature type="compositionally biased region" description="Basic and acidic residues" evidence="2">
    <location>
        <begin position="7619"/>
        <end position="7634"/>
    </location>
</feature>
<feature type="compositionally biased region" description="Basic and acidic residues" evidence="2">
    <location>
        <begin position="2902"/>
        <end position="2916"/>
    </location>
</feature>
<feature type="region of interest" description="Disordered" evidence="2">
    <location>
        <begin position="2274"/>
        <end position="2322"/>
    </location>
</feature>
<feature type="compositionally biased region" description="Low complexity" evidence="2">
    <location>
        <begin position="1952"/>
        <end position="1971"/>
    </location>
</feature>
<feature type="region of interest" description="Disordered" evidence="2">
    <location>
        <begin position="5419"/>
        <end position="5461"/>
    </location>
</feature>
<feature type="compositionally biased region" description="Polar residues" evidence="2">
    <location>
        <begin position="4929"/>
        <end position="4938"/>
    </location>
</feature>
<feature type="compositionally biased region" description="Basic and acidic residues" evidence="2">
    <location>
        <begin position="6426"/>
        <end position="6449"/>
    </location>
</feature>
<protein>
    <recommendedName>
        <fullName evidence="5">Titin-like</fullName>
    </recommendedName>
</protein>
<feature type="region of interest" description="Disordered" evidence="2">
    <location>
        <begin position="1078"/>
        <end position="1235"/>
    </location>
</feature>
<feature type="region of interest" description="Disordered" evidence="2">
    <location>
        <begin position="472"/>
        <end position="558"/>
    </location>
</feature>
<feature type="region of interest" description="Disordered" evidence="2">
    <location>
        <begin position="69"/>
        <end position="174"/>
    </location>
</feature>
<feature type="compositionally biased region" description="Basic and acidic residues" evidence="2">
    <location>
        <begin position="3423"/>
        <end position="3435"/>
    </location>
</feature>
<feature type="compositionally biased region" description="Basic and acidic residues" evidence="2">
    <location>
        <begin position="4488"/>
        <end position="4500"/>
    </location>
</feature>
<feature type="region of interest" description="Disordered" evidence="2">
    <location>
        <begin position="1936"/>
        <end position="2012"/>
    </location>
</feature>
<feature type="compositionally biased region" description="Basic and acidic residues" evidence="2">
    <location>
        <begin position="3446"/>
        <end position="3462"/>
    </location>
</feature>
<feature type="compositionally biased region" description="Polar residues" evidence="2">
    <location>
        <begin position="5551"/>
        <end position="5564"/>
    </location>
</feature>
<feature type="compositionally biased region" description="Basic and acidic residues" evidence="2">
    <location>
        <begin position="758"/>
        <end position="776"/>
    </location>
</feature>
<feature type="compositionally biased region" description="Basic and acidic residues" evidence="2">
    <location>
        <begin position="2576"/>
        <end position="2593"/>
    </location>
</feature>
<feature type="compositionally biased region" description="Basic and acidic residues" evidence="2">
    <location>
        <begin position="4669"/>
        <end position="4678"/>
    </location>
</feature>
<feature type="region of interest" description="Disordered" evidence="2">
    <location>
        <begin position="3152"/>
        <end position="3181"/>
    </location>
</feature>
<feature type="compositionally biased region" description="Polar residues" evidence="2">
    <location>
        <begin position="3436"/>
        <end position="3445"/>
    </location>
</feature>
<feature type="region of interest" description="Disordered" evidence="2">
    <location>
        <begin position="2757"/>
        <end position="2854"/>
    </location>
</feature>
<feature type="compositionally biased region" description="Basic and acidic residues" evidence="2">
    <location>
        <begin position="5017"/>
        <end position="5037"/>
    </location>
</feature>
<feature type="region of interest" description="Disordered" evidence="2">
    <location>
        <begin position="4172"/>
        <end position="4227"/>
    </location>
</feature>
<keyword evidence="4" id="KW-1185">Reference proteome</keyword>
<reference evidence="3 4" key="1">
    <citation type="submission" date="2019-09" db="EMBL/GenBank/DDBJ databases">
        <title>A chromosome-level genome assembly of the Chinese tupelo Nyssa sinensis.</title>
        <authorList>
            <person name="Yang X."/>
            <person name="Kang M."/>
            <person name="Yang Y."/>
            <person name="Xiong H."/>
            <person name="Wang M."/>
            <person name="Zhang Z."/>
            <person name="Wang Z."/>
            <person name="Wu H."/>
            <person name="Ma T."/>
            <person name="Liu J."/>
            <person name="Xi Z."/>
        </authorList>
    </citation>
    <scope>NUCLEOTIDE SEQUENCE [LARGE SCALE GENOMIC DNA]</scope>
    <source>
        <strain evidence="3">J267</strain>
        <tissue evidence="3">Leaf</tissue>
    </source>
</reference>
<feature type="compositionally biased region" description="Basic and acidic residues" evidence="2">
    <location>
        <begin position="1705"/>
        <end position="1722"/>
    </location>
</feature>
<feature type="compositionally biased region" description="Basic and acidic residues" evidence="2">
    <location>
        <begin position="4454"/>
        <end position="4479"/>
    </location>
</feature>
<feature type="compositionally biased region" description="Basic and acidic residues" evidence="2">
    <location>
        <begin position="1137"/>
        <end position="1147"/>
    </location>
</feature>
<feature type="compositionally biased region" description="Basic and acidic residues" evidence="2">
    <location>
        <begin position="5616"/>
        <end position="5627"/>
    </location>
</feature>
<feature type="compositionally biased region" description="Basic and acidic residues" evidence="2">
    <location>
        <begin position="4217"/>
        <end position="4227"/>
    </location>
</feature>
<feature type="compositionally biased region" description="Basic and acidic residues" evidence="2">
    <location>
        <begin position="2603"/>
        <end position="2613"/>
    </location>
</feature>
<feature type="region of interest" description="Disordered" evidence="2">
    <location>
        <begin position="7073"/>
        <end position="7213"/>
    </location>
</feature>
<feature type="compositionally biased region" description="Basic and acidic residues" evidence="2">
    <location>
        <begin position="5650"/>
        <end position="5669"/>
    </location>
</feature>
<feature type="compositionally biased region" description="Basic and acidic residues" evidence="2">
    <location>
        <begin position="263"/>
        <end position="289"/>
    </location>
</feature>
<dbReference type="PANTHER" id="PTHR35511:SF2">
    <property type="entry name" value="A-KINASE ANCHOR-LIKE PROTEIN"/>
    <property type="match status" value="1"/>
</dbReference>
<feature type="region of interest" description="Disordered" evidence="2">
    <location>
        <begin position="1596"/>
        <end position="1635"/>
    </location>
</feature>
<feature type="compositionally biased region" description="Basic and acidic residues" evidence="2">
    <location>
        <begin position="2312"/>
        <end position="2322"/>
    </location>
</feature>
<evidence type="ECO:0000313" key="3">
    <source>
        <dbReference type="EMBL" id="KAA8530199.1"/>
    </source>
</evidence>
<feature type="compositionally biased region" description="Basic and acidic residues" evidence="2">
    <location>
        <begin position="7669"/>
        <end position="7689"/>
    </location>
</feature>
<feature type="region of interest" description="Disordered" evidence="2">
    <location>
        <begin position="5329"/>
        <end position="5353"/>
    </location>
</feature>
<feature type="region of interest" description="Disordered" evidence="2">
    <location>
        <begin position="2354"/>
        <end position="2374"/>
    </location>
</feature>
<feature type="compositionally biased region" description="Basic and acidic residues" evidence="2">
    <location>
        <begin position="3390"/>
        <end position="3405"/>
    </location>
</feature>
<feature type="region of interest" description="Disordered" evidence="2">
    <location>
        <begin position="2462"/>
        <end position="2613"/>
    </location>
</feature>
<feature type="compositionally biased region" description="Basic and acidic residues" evidence="2">
    <location>
        <begin position="5339"/>
        <end position="5353"/>
    </location>
</feature>
<evidence type="ECO:0000256" key="2">
    <source>
        <dbReference type="SAM" id="MobiDB-lite"/>
    </source>
</evidence>
<organism evidence="3 4">
    <name type="scientific">Nyssa sinensis</name>
    <dbReference type="NCBI Taxonomy" id="561372"/>
    <lineage>
        <taxon>Eukaryota</taxon>
        <taxon>Viridiplantae</taxon>
        <taxon>Streptophyta</taxon>
        <taxon>Embryophyta</taxon>
        <taxon>Tracheophyta</taxon>
        <taxon>Spermatophyta</taxon>
        <taxon>Magnoliopsida</taxon>
        <taxon>eudicotyledons</taxon>
        <taxon>Gunneridae</taxon>
        <taxon>Pentapetalae</taxon>
        <taxon>asterids</taxon>
        <taxon>Cornales</taxon>
        <taxon>Nyssaceae</taxon>
        <taxon>Nyssa</taxon>
    </lineage>
</organism>
<feature type="compositionally biased region" description="Acidic residues" evidence="2">
    <location>
        <begin position="1433"/>
        <end position="1443"/>
    </location>
</feature>
<feature type="compositionally biased region" description="Polar residues" evidence="2">
    <location>
        <begin position="1148"/>
        <end position="1160"/>
    </location>
</feature>
<feature type="compositionally biased region" description="Basic and acidic residues" evidence="2">
    <location>
        <begin position="1992"/>
        <end position="2012"/>
    </location>
</feature>
<feature type="coiled-coil region" evidence="1">
    <location>
        <begin position="4624"/>
        <end position="4661"/>
    </location>
</feature>
<feature type="compositionally biased region" description="Acidic residues" evidence="2">
    <location>
        <begin position="606"/>
        <end position="620"/>
    </location>
</feature>
<accession>A0A5J5AJ35</accession>
<feature type="compositionally biased region" description="Basic and acidic residues" evidence="2">
    <location>
        <begin position="5297"/>
        <end position="5315"/>
    </location>
</feature>
<feature type="region of interest" description="Disordered" evidence="2">
    <location>
        <begin position="1306"/>
        <end position="1462"/>
    </location>
</feature>
<feature type="compositionally biased region" description="Polar residues" evidence="2">
    <location>
        <begin position="1664"/>
        <end position="1681"/>
    </location>
</feature>
<feature type="region of interest" description="Disordered" evidence="2">
    <location>
        <begin position="3058"/>
        <end position="3139"/>
    </location>
</feature>
<feature type="compositionally biased region" description="Basic and acidic residues" evidence="2">
    <location>
        <begin position="2526"/>
        <end position="2535"/>
    </location>
</feature>
<feature type="compositionally biased region" description="Basic and acidic residues" evidence="2">
    <location>
        <begin position="2226"/>
        <end position="2244"/>
    </location>
</feature>
<feature type="compositionally biased region" description="Basic and acidic residues" evidence="2">
    <location>
        <begin position="2470"/>
        <end position="2483"/>
    </location>
</feature>
<feature type="region of interest" description="Disordered" evidence="2">
    <location>
        <begin position="7562"/>
        <end position="7581"/>
    </location>
</feature>
<feature type="compositionally biased region" description="Basic and acidic residues" evidence="2">
    <location>
        <begin position="6666"/>
        <end position="6681"/>
    </location>
</feature>
<feature type="compositionally biased region" description="Basic and acidic residues" evidence="2">
    <location>
        <begin position="1682"/>
        <end position="1694"/>
    </location>
</feature>
<feature type="compositionally biased region" description="Basic and acidic residues" evidence="2">
    <location>
        <begin position="5677"/>
        <end position="5710"/>
    </location>
</feature>
<evidence type="ECO:0008006" key="5">
    <source>
        <dbReference type="Google" id="ProtNLM"/>
    </source>
</evidence>
<feature type="region of interest" description="Disordered" evidence="2">
    <location>
        <begin position="252"/>
        <end position="353"/>
    </location>
</feature>
<feature type="region of interest" description="Disordered" evidence="2">
    <location>
        <begin position="2880"/>
        <end position="2916"/>
    </location>
</feature>
<dbReference type="Proteomes" id="UP000325577">
    <property type="component" value="Linkage Group LG2"/>
</dbReference>
<feature type="compositionally biased region" description="Basic and acidic residues" evidence="2">
    <location>
        <begin position="2285"/>
        <end position="2302"/>
    </location>
</feature>
<feature type="compositionally biased region" description="Basic and acidic residues" evidence="2">
    <location>
        <begin position="122"/>
        <end position="138"/>
    </location>
</feature>
<feature type="region of interest" description="Disordered" evidence="2">
    <location>
        <begin position="5297"/>
        <end position="5316"/>
    </location>
</feature>
<feature type="compositionally biased region" description="Basic and acidic residues" evidence="2">
    <location>
        <begin position="4172"/>
        <end position="4190"/>
    </location>
</feature>
<feature type="compositionally biased region" description="Basic and acidic residues" evidence="2">
    <location>
        <begin position="516"/>
        <end position="535"/>
    </location>
</feature>
<feature type="compositionally biased region" description="Polar residues" evidence="2">
    <location>
        <begin position="6387"/>
        <end position="6398"/>
    </location>
</feature>
<feature type="compositionally biased region" description="Basic and acidic residues" evidence="2">
    <location>
        <begin position="7439"/>
        <end position="7479"/>
    </location>
</feature>
<feature type="compositionally biased region" description="Basic and acidic residues" evidence="2">
    <location>
        <begin position="3159"/>
        <end position="3176"/>
    </location>
</feature>
<feature type="region of interest" description="Disordered" evidence="2">
    <location>
        <begin position="5861"/>
        <end position="5989"/>
    </location>
</feature>
<feature type="compositionally biased region" description="Polar residues" evidence="2">
    <location>
        <begin position="6656"/>
        <end position="6665"/>
    </location>
</feature>
<feature type="region of interest" description="Disordered" evidence="2">
    <location>
        <begin position="7600"/>
        <end position="7718"/>
    </location>
</feature>
<feature type="compositionally biased region" description="Polar residues" evidence="2">
    <location>
        <begin position="4191"/>
        <end position="4200"/>
    </location>
</feature>
<feature type="region of interest" description="Disordered" evidence="2">
    <location>
        <begin position="6118"/>
        <end position="6147"/>
    </location>
</feature>
<feature type="compositionally biased region" description="Basic and acidic residues" evidence="2">
    <location>
        <begin position="7168"/>
        <end position="7187"/>
    </location>
</feature>
<feature type="region of interest" description="Disordered" evidence="2">
    <location>
        <begin position="7379"/>
        <end position="7406"/>
    </location>
</feature>
<dbReference type="EMBL" id="CM018043">
    <property type="protein sequence ID" value="KAA8530199.1"/>
    <property type="molecule type" value="Genomic_DNA"/>
</dbReference>
<feature type="compositionally biased region" description="Acidic residues" evidence="2">
    <location>
        <begin position="7692"/>
        <end position="7704"/>
    </location>
</feature>
<feature type="region of interest" description="Disordered" evidence="2">
    <location>
        <begin position="758"/>
        <end position="794"/>
    </location>
</feature>
<feature type="compositionally biased region" description="Basic and acidic residues" evidence="2">
    <location>
        <begin position="3319"/>
        <end position="3328"/>
    </location>
</feature>
<feature type="compositionally biased region" description="Polar residues" evidence="2">
    <location>
        <begin position="7425"/>
        <end position="7437"/>
    </location>
</feature>
<feature type="compositionally biased region" description="Basic and acidic residues" evidence="2">
    <location>
        <begin position="6399"/>
        <end position="6418"/>
    </location>
</feature>
<feature type="region of interest" description="Disordered" evidence="2">
    <location>
        <begin position="4886"/>
        <end position="5127"/>
    </location>
</feature>
<feature type="region of interest" description="Disordered" evidence="2">
    <location>
        <begin position="2226"/>
        <end position="2262"/>
    </location>
</feature>